<dbReference type="EMBL" id="CP000789">
    <property type="protein sequence ID" value="ABU71778.1"/>
    <property type="molecule type" value="Genomic_DNA"/>
</dbReference>
<protein>
    <recommendedName>
        <fullName evidence="4">Sel1 repeat family protein</fullName>
    </recommendedName>
</protein>
<dbReference type="KEGG" id="vha:VIBHAR_02824"/>
<dbReference type="PATRIC" id="fig|338187.36.peg.2754"/>
<accession>A7MUS1</accession>
<dbReference type="AlphaFoldDB" id="A7MUS1"/>
<keyword evidence="1" id="KW-0732">Signal</keyword>
<gene>
    <name evidence="2" type="ordered locus">VIBHAR_02824</name>
</gene>
<feature type="signal peptide" evidence="1">
    <location>
        <begin position="1"/>
        <end position="18"/>
    </location>
</feature>
<name>A7MUS1_VIBC1</name>
<feature type="chain" id="PRO_5002712684" description="Sel1 repeat family protein" evidence="1">
    <location>
        <begin position="19"/>
        <end position="36"/>
    </location>
</feature>
<evidence type="ECO:0000313" key="2">
    <source>
        <dbReference type="EMBL" id="ABU71778.1"/>
    </source>
</evidence>
<dbReference type="Proteomes" id="UP000008152">
    <property type="component" value="Chromosome I"/>
</dbReference>
<evidence type="ECO:0008006" key="4">
    <source>
        <dbReference type="Google" id="ProtNLM"/>
    </source>
</evidence>
<reference evidence="2 3" key="1">
    <citation type="submission" date="2007-08" db="EMBL/GenBank/DDBJ databases">
        <authorList>
            <consortium name="The Vibrio harveyi Genome Sequencing Project"/>
            <person name="Bassler B."/>
            <person name="Clifton S.W."/>
            <person name="Fulton L."/>
            <person name="Delehaunty K."/>
            <person name="Fronick C."/>
            <person name="Harrison M."/>
            <person name="Markivic C."/>
            <person name="Fulton R."/>
            <person name="Tin-Wollam A.-M."/>
            <person name="Shah N."/>
            <person name="Pepin K."/>
            <person name="Nash W."/>
            <person name="Thiruvilangam P."/>
            <person name="Bhonagiri V."/>
            <person name="Waters C."/>
            <person name="Tu K.C."/>
            <person name="Irgon J."/>
            <person name="Wilson R.K."/>
        </authorList>
    </citation>
    <scope>NUCLEOTIDE SEQUENCE [LARGE SCALE GENOMIC DNA]</scope>
    <source>
        <strain evidence="3">ATCC BAA-1116 / BB120</strain>
    </source>
</reference>
<organism evidence="2 3">
    <name type="scientific">Vibrio campbellii (strain ATCC BAA-1116)</name>
    <dbReference type="NCBI Taxonomy" id="2902295"/>
    <lineage>
        <taxon>Bacteria</taxon>
        <taxon>Pseudomonadati</taxon>
        <taxon>Pseudomonadota</taxon>
        <taxon>Gammaproteobacteria</taxon>
        <taxon>Vibrionales</taxon>
        <taxon>Vibrionaceae</taxon>
        <taxon>Vibrio</taxon>
    </lineage>
</organism>
<sequence>MRRVITLTLLLFSSFAQSADFDKGFDAYNQGDFKTA</sequence>
<evidence type="ECO:0000256" key="1">
    <source>
        <dbReference type="SAM" id="SignalP"/>
    </source>
</evidence>
<evidence type="ECO:0000313" key="3">
    <source>
        <dbReference type="Proteomes" id="UP000008152"/>
    </source>
</evidence>
<proteinExistence type="predicted"/>